<accession>A0A835C8R2</accession>
<proteinExistence type="predicted"/>
<feature type="region of interest" description="Disordered" evidence="1">
    <location>
        <begin position="1"/>
        <end position="23"/>
    </location>
</feature>
<gene>
    <name evidence="2" type="ORF">G2W53_016063</name>
</gene>
<evidence type="ECO:0000256" key="1">
    <source>
        <dbReference type="SAM" id="MobiDB-lite"/>
    </source>
</evidence>
<comment type="caution">
    <text evidence="2">The sequence shown here is derived from an EMBL/GenBank/DDBJ whole genome shotgun (WGS) entry which is preliminary data.</text>
</comment>
<evidence type="ECO:0000313" key="3">
    <source>
        <dbReference type="Proteomes" id="UP000634136"/>
    </source>
</evidence>
<keyword evidence="3" id="KW-1185">Reference proteome</keyword>
<organism evidence="2 3">
    <name type="scientific">Senna tora</name>
    <dbReference type="NCBI Taxonomy" id="362788"/>
    <lineage>
        <taxon>Eukaryota</taxon>
        <taxon>Viridiplantae</taxon>
        <taxon>Streptophyta</taxon>
        <taxon>Embryophyta</taxon>
        <taxon>Tracheophyta</taxon>
        <taxon>Spermatophyta</taxon>
        <taxon>Magnoliopsida</taxon>
        <taxon>eudicotyledons</taxon>
        <taxon>Gunneridae</taxon>
        <taxon>Pentapetalae</taxon>
        <taxon>rosids</taxon>
        <taxon>fabids</taxon>
        <taxon>Fabales</taxon>
        <taxon>Fabaceae</taxon>
        <taxon>Caesalpinioideae</taxon>
        <taxon>Cassia clade</taxon>
        <taxon>Senna</taxon>
    </lineage>
</organism>
<protein>
    <submittedName>
        <fullName evidence="2">Uncharacterized protein</fullName>
    </submittedName>
</protein>
<reference evidence="2" key="1">
    <citation type="submission" date="2020-09" db="EMBL/GenBank/DDBJ databases">
        <title>Genome-Enabled Discovery of Anthraquinone Biosynthesis in Senna tora.</title>
        <authorList>
            <person name="Kang S.-H."/>
            <person name="Pandey R.P."/>
            <person name="Lee C.-M."/>
            <person name="Sim J.-S."/>
            <person name="Jeong J.-T."/>
            <person name="Choi B.-S."/>
            <person name="Jung M."/>
            <person name="Ginzburg D."/>
            <person name="Zhao K."/>
            <person name="Won S.Y."/>
            <person name="Oh T.-J."/>
            <person name="Yu Y."/>
            <person name="Kim N.-H."/>
            <person name="Lee O.R."/>
            <person name="Lee T.-H."/>
            <person name="Bashyal P."/>
            <person name="Kim T.-S."/>
            <person name="Lee W.-H."/>
            <person name="Kawkins C."/>
            <person name="Kim C.-K."/>
            <person name="Kim J.S."/>
            <person name="Ahn B.O."/>
            <person name="Rhee S.Y."/>
            <person name="Sohng J.K."/>
        </authorList>
    </citation>
    <scope>NUCLEOTIDE SEQUENCE</scope>
    <source>
        <tissue evidence="2">Leaf</tissue>
    </source>
</reference>
<evidence type="ECO:0000313" key="2">
    <source>
        <dbReference type="EMBL" id="KAF7833730.1"/>
    </source>
</evidence>
<name>A0A835C8R2_9FABA</name>
<sequence>MATTKATEAEVGTGSKRGEAKNENGDLIKAAAKVLGNQEWGVGFSMQSGDGEWFECGGEEDEGDKLDREILSMLR</sequence>
<dbReference type="Proteomes" id="UP000634136">
    <property type="component" value="Unassembled WGS sequence"/>
</dbReference>
<dbReference type="EMBL" id="JAAIUW010000005">
    <property type="protein sequence ID" value="KAF7833730.1"/>
    <property type="molecule type" value="Genomic_DNA"/>
</dbReference>
<dbReference type="AlphaFoldDB" id="A0A835C8R2"/>